<dbReference type="KEGG" id="shc:Shell_0285"/>
<reference evidence="1 2" key="2">
    <citation type="journal article" date="2011" name="Stand. Genomic Sci.">
        <title>Complete genome sequence of Staphylothermus hellenicus P8.</title>
        <authorList>
            <person name="Anderson I."/>
            <person name="Wirth R."/>
            <person name="Lucas S."/>
            <person name="Copeland A."/>
            <person name="Lapidus A."/>
            <person name="Cheng J.F."/>
            <person name="Goodwin L."/>
            <person name="Pitluck S."/>
            <person name="Davenport K."/>
            <person name="Detter J.C."/>
            <person name="Han C."/>
            <person name="Tapia R."/>
            <person name="Land M."/>
            <person name="Hauser L."/>
            <person name="Pati A."/>
            <person name="Mikhailova N."/>
            <person name="Woyke T."/>
            <person name="Klenk H.P."/>
            <person name="Kyrpides N."/>
            <person name="Ivanova N."/>
        </authorList>
    </citation>
    <scope>NUCLEOTIDE SEQUENCE [LARGE SCALE GENOMIC DNA]</scope>
    <source>
        <strain evidence="2">DSM 12710 / JCM 10830 / BK20S6-10-b1 / P8</strain>
    </source>
</reference>
<organism evidence="1 2">
    <name type="scientific">Staphylothermus hellenicus (strain DSM 12710 / JCM 10830 / BK20S6-10-b1 / P8)</name>
    <dbReference type="NCBI Taxonomy" id="591019"/>
    <lineage>
        <taxon>Archaea</taxon>
        <taxon>Thermoproteota</taxon>
        <taxon>Thermoprotei</taxon>
        <taxon>Desulfurococcales</taxon>
        <taxon>Desulfurococcaceae</taxon>
        <taxon>Staphylothermus</taxon>
    </lineage>
</organism>
<reference evidence="2" key="1">
    <citation type="submission" date="2010-05" db="EMBL/GenBank/DDBJ databases">
        <title>Complete sequence of Staphylothermus hellenicus DSM 12710.</title>
        <authorList>
            <consortium name="US DOE Joint Genome Institute"/>
            <person name="Lucas S."/>
            <person name="Copeland A."/>
            <person name="Lapidus A."/>
            <person name="Cheng J.-F."/>
            <person name="Bruce D."/>
            <person name="Goodwin L."/>
            <person name="Pitluck S."/>
            <person name="Davenport K."/>
            <person name="Detter J.C."/>
            <person name="Han C."/>
            <person name="Tapia R."/>
            <person name="Larimer F."/>
            <person name="Land M."/>
            <person name="Hauser L."/>
            <person name="Kyrpides N."/>
            <person name="Mikhailova N."/>
            <person name="Anderson I.J."/>
            <person name="Woyke T."/>
        </authorList>
    </citation>
    <scope>NUCLEOTIDE SEQUENCE [LARGE SCALE GENOMIC DNA]</scope>
    <source>
        <strain evidence="2">DSM 12710 / JCM 10830 / BK20S6-10-b1 / P8</strain>
    </source>
</reference>
<dbReference type="HOGENOM" id="CLU_130780_0_0_2"/>
<sequence>MLVNRYLKLRMKWGNGSLSVELNEDILTIYSPNFLLELRPRTIIVDNCRGYRVGEDNKRKYIYIYLKEKINPYTSPPQITPTKKPILLGNYQLVYTTTKYDLYYTIITPGYTLYEYVIITNDEVGIALSRKRETYFEETDNKLVIYLV</sequence>
<proteinExistence type="predicted"/>
<dbReference type="EMBL" id="CP002051">
    <property type="protein sequence ID" value="ADI31423.1"/>
    <property type="molecule type" value="Genomic_DNA"/>
</dbReference>
<gene>
    <name evidence="1" type="ordered locus">Shell_0285</name>
</gene>
<evidence type="ECO:0000313" key="2">
    <source>
        <dbReference type="Proteomes" id="UP000002573"/>
    </source>
</evidence>
<name>D7DB76_STAHD</name>
<evidence type="ECO:0000313" key="1">
    <source>
        <dbReference type="EMBL" id="ADI31423.1"/>
    </source>
</evidence>
<protein>
    <submittedName>
        <fullName evidence="1">Uncharacterized protein</fullName>
    </submittedName>
</protein>
<accession>D7DB76</accession>
<keyword evidence="2" id="KW-1185">Reference proteome</keyword>
<dbReference type="AlphaFoldDB" id="D7DB76"/>
<dbReference type="eggNOG" id="arCOG06084">
    <property type="taxonomic scope" value="Archaea"/>
</dbReference>
<dbReference type="Proteomes" id="UP000002573">
    <property type="component" value="Chromosome"/>
</dbReference>